<dbReference type="EMBL" id="VIKS01000003">
    <property type="protein sequence ID" value="TQV89067.1"/>
    <property type="molecule type" value="Genomic_DNA"/>
</dbReference>
<organism evidence="5 6">
    <name type="scientific">Aliikangiella coralliicola</name>
    <dbReference type="NCBI Taxonomy" id="2592383"/>
    <lineage>
        <taxon>Bacteria</taxon>
        <taxon>Pseudomonadati</taxon>
        <taxon>Pseudomonadota</taxon>
        <taxon>Gammaproteobacteria</taxon>
        <taxon>Oceanospirillales</taxon>
        <taxon>Pleioneaceae</taxon>
        <taxon>Aliikangiella</taxon>
    </lineage>
</organism>
<dbReference type="GO" id="GO:0052621">
    <property type="term" value="F:diguanylate cyclase activity"/>
    <property type="evidence" value="ECO:0007669"/>
    <property type="project" value="UniProtKB-EC"/>
</dbReference>
<reference evidence="5 6" key="1">
    <citation type="submission" date="2019-07" db="EMBL/GenBank/DDBJ databases">
        <title>Draft genome for Aliikangiella sp. M105.</title>
        <authorList>
            <person name="Wang G."/>
        </authorList>
    </citation>
    <scope>NUCLEOTIDE SEQUENCE [LARGE SCALE GENOMIC DNA]</scope>
    <source>
        <strain evidence="5 6">M105</strain>
    </source>
</reference>
<comment type="caution">
    <text evidence="5">The sequence shown here is derived from an EMBL/GenBank/DDBJ whole genome shotgun (WGS) entry which is preliminary data.</text>
</comment>
<dbReference type="GO" id="GO:0005886">
    <property type="term" value="C:plasma membrane"/>
    <property type="evidence" value="ECO:0007669"/>
    <property type="project" value="TreeGrafter"/>
</dbReference>
<keyword evidence="6" id="KW-1185">Reference proteome</keyword>
<dbReference type="GO" id="GO:1902201">
    <property type="term" value="P:negative regulation of bacterial-type flagellum-dependent cell motility"/>
    <property type="evidence" value="ECO:0007669"/>
    <property type="project" value="TreeGrafter"/>
</dbReference>
<evidence type="ECO:0000313" key="6">
    <source>
        <dbReference type="Proteomes" id="UP000315439"/>
    </source>
</evidence>
<dbReference type="EC" id="2.7.7.65" evidence="2"/>
<dbReference type="NCBIfam" id="TIGR00254">
    <property type="entry name" value="GGDEF"/>
    <property type="match status" value="1"/>
</dbReference>
<dbReference type="RefSeq" id="WP_142892552.1">
    <property type="nucleotide sequence ID" value="NZ_ML660161.1"/>
</dbReference>
<dbReference type="AlphaFoldDB" id="A0A545UHW9"/>
<name>A0A545UHW9_9GAMM</name>
<dbReference type="InterPro" id="IPR050469">
    <property type="entry name" value="Diguanylate_Cyclase"/>
</dbReference>
<dbReference type="GO" id="GO:0043709">
    <property type="term" value="P:cell adhesion involved in single-species biofilm formation"/>
    <property type="evidence" value="ECO:0007669"/>
    <property type="project" value="TreeGrafter"/>
</dbReference>
<comment type="cofactor">
    <cofactor evidence="1">
        <name>Mg(2+)</name>
        <dbReference type="ChEBI" id="CHEBI:18420"/>
    </cofactor>
</comment>
<dbReference type="InterPro" id="IPR000160">
    <property type="entry name" value="GGDEF_dom"/>
</dbReference>
<protein>
    <recommendedName>
        <fullName evidence="2">diguanylate cyclase</fullName>
        <ecNumber evidence="2">2.7.7.65</ecNumber>
    </recommendedName>
</protein>
<evidence type="ECO:0000256" key="1">
    <source>
        <dbReference type="ARBA" id="ARBA00001946"/>
    </source>
</evidence>
<dbReference type="CDD" id="cd01949">
    <property type="entry name" value="GGDEF"/>
    <property type="match status" value="1"/>
</dbReference>
<evidence type="ECO:0000259" key="4">
    <source>
        <dbReference type="PROSITE" id="PS50887"/>
    </source>
</evidence>
<dbReference type="InterPro" id="IPR043128">
    <property type="entry name" value="Rev_trsase/Diguanyl_cyclase"/>
</dbReference>
<evidence type="ECO:0000256" key="2">
    <source>
        <dbReference type="ARBA" id="ARBA00012528"/>
    </source>
</evidence>
<dbReference type="PANTHER" id="PTHR45138:SF9">
    <property type="entry name" value="DIGUANYLATE CYCLASE DGCM-RELATED"/>
    <property type="match status" value="1"/>
</dbReference>
<dbReference type="Pfam" id="PF00990">
    <property type="entry name" value="GGDEF"/>
    <property type="match status" value="1"/>
</dbReference>
<dbReference type="PROSITE" id="PS50887">
    <property type="entry name" value="GGDEF"/>
    <property type="match status" value="1"/>
</dbReference>
<proteinExistence type="predicted"/>
<dbReference type="OrthoDB" id="9803824at2"/>
<dbReference type="SUPFAM" id="SSF55073">
    <property type="entry name" value="Nucleotide cyclase"/>
    <property type="match status" value="1"/>
</dbReference>
<dbReference type="Gene3D" id="3.30.70.270">
    <property type="match status" value="1"/>
</dbReference>
<evidence type="ECO:0000256" key="3">
    <source>
        <dbReference type="ARBA" id="ARBA00034247"/>
    </source>
</evidence>
<feature type="domain" description="GGDEF" evidence="4">
    <location>
        <begin position="200"/>
        <end position="329"/>
    </location>
</feature>
<accession>A0A545UHW9</accession>
<comment type="catalytic activity">
    <reaction evidence="3">
        <text>2 GTP = 3',3'-c-di-GMP + 2 diphosphate</text>
        <dbReference type="Rhea" id="RHEA:24898"/>
        <dbReference type="ChEBI" id="CHEBI:33019"/>
        <dbReference type="ChEBI" id="CHEBI:37565"/>
        <dbReference type="ChEBI" id="CHEBI:58805"/>
        <dbReference type="EC" id="2.7.7.65"/>
    </reaction>
</comment>
<sequence>MDHTILDSVIKITSQRDVDSLEYGLVATLAEMLSAESIAIYKLVDDGIKIILEETVRLDMKQNDDHSDDLEWTEGPKQICNDQDIQDCMDSGQPVRFSQKEQLTRIILPIACDSKVVAALNIQSETDLNPTLKVLEGMIKVYENYLYILNESERDKLTGLYNRRTFDKKLDRLLQIQRNKQIYLIEGSKNQEKRTIKPYSETWLAIIDVDNFKQINDKYGHVFGDGVLLLLAHKMKLCFRQTDYLFRFGGEEFVVILEPNQRQHAYDTLDRFRDAIATHNFPLVGHVTVSIGYARITDTDYPPAILHSADKALYHAKENGRNRIYNYETLVADGAVQATRMGANILG</sequence>
<evidence type="ECO:0000313" key="5">
    <source>
        <dbReference type="EMBL" id="TQV89067.1"/>
    </source>
</evidence>
<dbReference type="Proteomes" id="UP000315439">
    <property type="component" value="Unassembled WGS sequence"/>
</dbReference>
<gene>
    <name evidence="5" type="ORF">FLL46_05940</name>
</gene>
<dbReference type="PANTHER" id="PTHR45138">
    <property type="entry name" value="REGULATORY COMPONENTS OF SENSORY TRANSDUCTION SYSTEM"/>
    <property type="match status" value="1"/>
</dbReference>
<dbReference type="FunFam" id="3.30.70.270:FF:000001">
    <property type="entry name" value="Diguanylate cyclase domain protein"/>
    <property type="match status" value="1"/>
</dbReference>
<dbReference type="InterPro" id="IPR029787">
    <property type="entry name" value="Nucleotide_cyclase"/>
</dbReference>
<dbReference type="SMART" id="SM00267">
    <property type="entry name" value="GGDEF"/>
    <property type="match status" value="1"/>
</dbReference>